<dbReference type="Proteomes" id="UP001320148">
    <property type="component" value="Chromosome"/>
</dbReference>
<dbReference type="InterPro" id="IPR007160">
    <property type="entry name" value="DUF362"/>
</dbReference>
<organism evidence="2 3">
    <name type="scientific">Desulfoluna limicola</name>
    <dbReference type="NCBI Taxonomy" id="2810562"/>
    <lineage>
        <taxon>Bacteria</taxon>
        <taxon>Pseudomonadati</taxon>
        <taxon>Thermodesulfobacteriota</taxon>
        <taxon>Desulfobacteria</taxon>
        <taxon>Desulfobacterales</taxon>
        <taxon>Desulfolunaceae</taxon>
        <taxon>Desulfoluna</taxon>
    </lineage>
</organism>
<evidence type="ECO:0000313" key="3">
    <source>
        <dbReference type="Proteomes" id="UP001320148"/>
    </source>
</evidence>
<evidence type="ECO:0000259" key="1">
    <source>
        <dbReference type="Pfam" id="PF04015"/>
    </source>
</evidence>
<dbReference type="RefSeq" id="WP_236889044.1">
    <property type="nucleotide sequence ID" value="NZ_AP024488.1"/>
</dbReference>
<protein>
    <recommendedName>
        <fullName evidence="1">DUF362 domain-containing protein</fullName>
    </recommendedName>
</protein>
<dbReference type="Pfam" id="PF04015">
    <property type="entry name" value="DUF362"/>
    <property type="match status" value="1"/>
</dbReference>
<accession>A0ABM7PKK9</accession>
<sequence length="303" mass="32637">MNRREFIKTGVVAGSALFLSHPFRLLAATEGQGACDLVAVRGGGAAEMFRRGIAEMGGMGGFVRSGQTVVVKPNIGWDTPPERGACTNPELVGEIVRQCIAVGAGKVEVLDHTCDLWKSCYRSSGIEAAVKEAGGQMVPANSRRQYTSVSIPAGKRLKDAKVHRNVLAADVFINVPVLKNHGSTRLTLGMKNLMGVVWDRGYWHRNDLHQCIADFSTFISADLTVMDGYRVMRTNGPRGVAEEDVALVKAQIIARDPVALDAASARMFGLEPDDIGYIRIADAMKVGSKDLEAITIRKVKVAG</sequence>
<evidence type="ECO:0000313" key="2">
    <source>
        <dbReference type="EMBL" id="BCS97639.1"/>
    </source>
</evidence>
<dbReference type="EMBL" id="AP024488">
    <property type="protein sequence ID" value="BCS97639.1"/>
    <property type="molecule type" value="Genomic_DNA"/>
</dbReference>
<keyword evidence="3" id="KW-1185">Reference proteome</keyword>
<feature type="domain" description="DUF362" evidence="1">
    <location>
        <begin position="69"/>
        <end position="266"/>
    </location>
</feature>
<gene>
    <name evidence="2" type="ORF">DSLASN_32710</name>
</gene>
<reference evidence="2 3" key="1">
    <citation type="submission" date="2021-02" db="EMBL/GenBank/DDBJ databases">
        <title>Complete genome of Desulfoluna sp. strain ASN36.</title>
        <authorList>
            <person name="Takahashi A."/>
            <person name="Kojima H."/>
            <person name="Fukui M."/>
        </authorList>
    </citation>
    <scope>NUCLEOTIDE SEQUENCE [LARGE SCALE GENOMIC DNA]</scope>
    <source>
        <strain evidence="2 3">ASN36</strain>
    </source>
</reference>
<name>A0ABM7PKK9_9BACT</name>
<proteinExistence type="predicted"/>